<keyword evidence="2 5" id="KW-0812">Transmembrane</keyword>
<dbReference type="STRING" id="246404.A0A507EL97"/>
<proteinExistence type="predicted"/>
<dbReference type="InterPro" id="IPR020846">
    <property type="entry name" value="MFS_dom"/>
</dbReference>
<organism evidence="7 8">
    <name type="scientific">Chytriomyces confervae</name>
    <dbReference type="NCBI Taxonomy" id="246404"/>
    <lineage>
        <taxon>Eukaryota</taxon>
        <taxon>Fungi</taxon>
        <taxon>Fungi incertae sedis</taxon>
        <taxon>Chytridiomycota</taxon>
        <taxon>Chytridiomycota incertae sedis</taxon>
        <taxon>Chytridiomycetes</taxon>
        <taxon>Chytridiales</taxon>
        <taxon>Chytriomycetaceae</taxon>
        <taxon>Chytriomyces</taxon>
    </lineage>
</organism>
<feature type="domain" description="Major facilitator superfamily (MFS) profile" evidence="6">
    <location>
        <begin position="60"/>
        <end position="490"/>
    </location>
</feature>
<evidence type="ECO:0000313" key="8">
    <source>
        <dbReference type="Proteomes" id="UP000320333"/>
    </source>
</evidence>
<evidence type="ECO:0000256" key="5">
    <source>
        <dbReference type="SAM" id="Phobius"/>
    </source>
</evidence>
<comment type="subcellular location">
    <subcellularLocation>
        <location evidence="1">Membrane</location>
        <topology evidence="1">Multi-pass membrane protein</topology>
    </subcellularLocation>
</comment>
<dbReference type="PROSITE" id="PS00216">
    <property type="entry name" value="SUGAR_TRANSPORT_1"/>
    <property type="match status" value="1"/>
</dbReference>
<dbReference type="GO" id="GO:0140115">
    <property type="term" value="P:export across plasma membrane"/>
    <property type="evidence" value="ECO:0007669"/>
    <property type="project" value="UniProtKB-ARBA"/>
</dbReference>
<feature type="transmembrane region" description="Helical" evidence="5">
    <location>
        <begin position="281"/>
        <end position="308"/>
    </location>
</feature>
<keyword evidence="8" id="KW-1185">Reference proteome</keyword>
<feature type="transmembrane region" description="Helical" evidence="5">
    <location>
        <begin position="369"/>
        <end position="389"/>
    </location>
</feature>
<dbReference type="Proteomes" id="UP000320333">
    <property type="component" value="Unassembled WGS sequence"/>
</dbReference>
<evidence type="ECO:0000256" key="1">
    <source>
        <dbReference type="ARBA" id="ARBA00004141"/>
    </source>
</evidence>
<dbReference type="GO" id="GO:0022857">
    <property type="term" value="F:transmembrane transporter activity"/>
    <property type="evidence" value="ECO:0007669"/>
    <property type="project" value="InterPro"/>
</dbReference>
<feature type="transmembrane region" description="Helical" evidence="5">
    <location>
        <begin position="462"/>
        <end position="485"/>
    </location>
</feature>
<keyword evidence="4 5" id="KW-0472">Membrane</keyword>
<evidence type="ECO:0000313" key="7">
    <source>
        <dbReference type="EMBL" id="TPX64115.1"/>
    </source>
</evidence>
<comment type="caution">
    <text evidence="7">The sequence shown here is derived from an EMBL/GenBank/DDBJ whole genome shotgun (WGS) entry which is preliminary data.</text>
</comment>
<dbReference type="GO" id="GO:0016020">
    <property type="term" value="C:membrane"/>
    <property type="evidence" value="ECO:0007669"/>
    <property type="project" value="UniProtKB-SubCell"/>
</dbReference>
<name>A0A507EL97_9FUNG</name>
<dbReference type="InterPro" id="IPR005829">
    <property type="entry name" value="Sugar_transporter_CS"/>
</dbReference>
<protein>
    <recommendedName>
        <fullName evidence="6">Major facilitator superfamily (MFS) profile domain-containing protein</fullName>
    </recommendedName>
</protein>
<feature type="transmembrane region" description="Helical" evidence="5">
    <location>
        <begin position="186"/>
        <end position="207"/>
    </location>
</feature>
<sequence>MSKDTDQLESLDLKPRATTTDTVDSSVFIEDLSAETIKAEEAVRISINPHLWPRSKKWTAVALASLYTFIAPISSSMVAPALPYLARDLGFTSKTEILMSLSIFVLAFAFGPLFLGPLSEVYGRKPILQASLWFFVIFNTACGLSTTKDQLLVFRFLAGIGGSAPIALAGSVVSDCFDRSEMGAAMSYYALGVILGPALGPIIGGIMTQSVSWHWVFYMVSIVGGILAVVGTFLLPETYAVILVQRARAQGLLSENHTAASESHPHRSVFNILKDAIFRPFVLLFTQPIAQVIALLMAFVYGVMYIVLSTFSALFVTHYHQSTLTSTYHYLALGIGFFVGNRMSGGILDTISTMLQKRYNTPHKPEYRLPVCIPAAVLLPIGLFIYGWSAENTVHWIVPDIGIALFAMSVNITFQALTVYTVDVYMMYSASALAAVSFLRSLAGFGFPLFADTLYERFGYGWGNSILAFVGIGIGIPAPILLFVYGERIRASSKFLSS</sequence>
<dbReference type="GO" id="GO:0042908">
    <property type="term" value="P:xenobiotic transport"/>
    <property type="evidence" value="ECO:0007669"/>
    <property type="project" value="UniProtKB-ARBA"/>
</dbReference>
<feature type="transmembrane region" description="Helical" evidence="5">
    <location>
        <begin position="401"/>
        <end position="420"/>
    </location>
</feature>
<dbReference type="InterPro" id="IPR011701">
    <property type="entry name" value="MFS"/>
</dbReference>
<feature type="transmembrane region" description="Helical" evidence="5">
    <location>
        <begin position="97"/>
        <end position="115"/>
    </location>
</feature>
<feature type="transmembrane region" description="Helical" evidence="5">
    <location>
        <begin position="127"/>
        <end position="146"/>
    </location>
</feature>
<evidence type="ECO:0000256" key="2">
    <source>
        <dbReference type="ARBA" id="ARBA00022692"/>
    </source>
</evidence>
<feature type="transmembrane region" description="Helical" evidence="5">
    <location>
        <begin position="152"/>
        <end position="174"/>
    </location>
</feature>
<dbReference type="PROSITE" id="PS50850">
    <property type="entry name" value="MFS"/>
    <property type="match status" value="1"/>
</dbReference>
<dbReference type="EMBL" id="QEAP01000562">
    <property type="protein sequence ID" value="TPX64115.1"/>
    <property type="molecule type" value="Genomic_DNA"/>
</dbReference>
<feature type="transmembrane region" description="Helical" evidence="5">
    <location>
        <begin position="213"/>
        <end position="236"/>
    </location>
</feature>
<dbReference type="OrthoDB" id="2112996at2759"/>
<keyword evidence="3 5" id="KW-1133">Transmembrane helix</keyword>
<gene>
    <name evidence="7" type="ORF">CcCBS67573_g08488</name>
</gene>
<feature type="transmembrane region" description="Helical" evidence="5">
    <location>
        <begin position="328"/>
        <end position="348"/>
    </location>
</feature>
<feature type="transmembrane region" description="Helical" evidence="5">
    <location>
        <begin position="432"/>
        <end position="450"/>
    </location>
</feature>
<dbReference type="AlphaFoldDB" id="A0A507EL97"/>
<dbReference type="InterPro" id="IPR036259">
    <property type="entry name" value="MFS_trans_sf"/>
</dbReference>
<dbReference type="CDD" id="cd17323">
    <property type="entry name" value="MFS_Tpo1_MDR_like"/>
    <property type="match status" value="1"/>
</dbReference>
<accession>A0A507EL97</accession>
<evidence type="ECO:0000256" key="4">
    <source>
        <dbReference type="ARBA" id="ARBA00023136"/>
    </source>
</evidence>
<dbReference type="PANTHER" id="PTHR23502">
    <property type="entry name" value="MAJOR FACILITATOR SUPERFAMILY"/>
    <property type="match status" value="1"/>
</dbReference>
<dbReference type="SUPFAM" id="SSF103473">
    <property type="entry name" value="MFS general substrate transporter"/>
    <property type="match status" value="1"/>
</dbReference>
<dbReference type="Pfam" id="PF07690">
    <property type="entry name" value="MFS_1"/>
    <property type="match status" value="1"/>
</dbReference>
<evidence type="ECO:0000259" key="6">
    <source>
        <dbReference type="PROSITE" id="PS50850"/>
    </source>
</evidence>
<reference evidence="7 8" key="1">
    <citation type="journal article" date="2019" name="Sci. Rep.">
        <title>Comparative genomics of chytrid fungi reveal insights into the obligate biotrophic and pathogenic lifestyle of Synchytrium endobioticum.</title>
        <authorList>
            <person name="van de Vossenberg B.T.L.H."/>
            <person name="Warris S."/>
            <person name="Nguyen H.D.T."/>
            <person name="van Gent-Pelzer M.P.E."/>
            <person name="Joly D.L."/>
            <person name="van de Geest H.C."/>
            <person name="Bonants P.J.M."/>
            <person name="Smith D.S."/>
            <person name="Levesque C.A."/>
            <person name="van der Lee T.A.J."/>
        </authorList>
    </citation>
    <scope>NUCLEOTIDE SEQUENCE [LARGE SCALE GENOMIC DNA]</scope>
    <source>
        <strain evidence="7 8">CBS 675.73</strain>
    </source>
</reference>
<dbReference type="Gene3D" id="1.20.1720.10">
    <property type="entry name" value="Multidrug resistance protein D"/>
    <property type="match status" value="1"/>
</dbReference>
<dbReference type="FunFam" id="1.20.1250.20:FF:000011">
    <property type="entry name" value="MFS multidrug transporter, putative"/>
    <property type="match status" value="1"/>
</dbReference>
<evidence type="ECO:0000256" key="3">
    <source>
        <dbReference type="ARBA" id="ARBA00022989"/>
    </source>
</evidence>
<feature type="transmembrane region" description="Helical" evidence="5">
    <location>
        <begin position="60"/>
        <end position="85"/>
    </location>
</feature>
<dbReference type="PANTHER" id="PTHR23502:SF60">
    <property type="entry name" value="MAJOR FACILITATOR SUPERFAMILY (MFS) PROFILE DOMAIN-CONTAINING PROTEIN-RELATED"/>
    <property type="match status" value="1"/>
</dbReference>